<evidence type="ECO:0000256" key="1">
    <source>
        <dbReference type="SAM" id="Phobius"/>
    </source>
</evidence>
<protein>
    <submittedName>
        <fullName evidence="2">Uncharacterized protein</fullName>
    </submittedName>
</protein>
<keyword evidence="1" id="KW-0812">Transmembrane</keyword>
<accession>A0AAV4M8T9</accession>
<keyword evidence="3" id="KW-1185">Reference proteome</keyword>
<organism evidence="2 3">
    <name type="scientific">Caerostris extrusa</name>
    <name type="common">Bark spider</name>
    <name type="synonym">Caerostris bankana</name>
    <dbReference type="NCBI Taxonomy" id="172846"/>
    <lineage>
        <taxon>Eukaryota</taxon>
        <taxon>Metazoa</taxon>
        <taxon>Ecdysozoa</taxon>
        <taxon>Arthropoda</taxon>
        <taxon>Chelicerata</taxon>
        <taxon>Arachnida</taxon>
        <taxon>Araneae</taxon>
        <taxon>Araneomorphae</taxon>
        <taxon>Entelegynae</taxon>
        <taxon>Araneoidea</taxon>
        <taxon>Araneidae</taxon>
        <taxon>Caerostris</taxon>
    </lineage>
</organism>
<reference evidence="2 3" key="1">
    <citation type="submission" date="2021-06" db="EMBL/GenBank/DDBJ databases">
        <title>Caerostris extrusa draft genome.</title>
        <authorList>
            <person name="Kono N."/>
            <person name="Arakawa K."/>
        </authorList>
    </citation>
    <scope>NUCLEOTIDE SEQUENCE [LARGE SCALE GENOMIC DNA]</scope>
</reference>
<comment type="caution">
    <text evidence="2">The sequence shown here is derived from an EMBL/GenBank/DDBJ whole genome shotgun (WGS) entry which is preliminary data.</text>
</comment>
<evidence type="ECO:0000313" key="3">
    <source>
        <dbReference type="Proteomes" id="UP001054945"/>
    </source>
</evidence>
<dbReference type="AlphaFoldDB" id="A0AAV4M8T9"/>
<keyword evidence="1" id="KW-0472">Membrane</keyword>
<proteinExistence type="predicted"/>
<keyword evidence="1" id="KW-1133">Transmembrane helix</keyword>
<dbReference type="Proteomes" id="UP001054945">
    <property type="component" value="Unassembled WGS sequence"/>
</dbReference>
<feature type="transmembrane region" description="Helical" evidence="1">
    <location>
        <begin position="12"/>
        <end position="31"/>
    </location>
</feature>
<gene>
    <name evidence="2" type="ORF">CEXT_382801</name>
</gene>
<evidence type="ECO:0000313" key="2">
    <source>
        <dbReference type="EMBL" id="GIX67244.1"/>
    </source>
</evidence>
<sequence>MRNPIKQYEYRFQTIPSALLIFISICLNLHIQNLASIFKRRLETHFKFIKQYRKMFNLEKINEKDVMKPNPFSTAIRAFHRNCLLETRNHFHTTEASLERGSAP</sequence>
<name>A0AAV4M8T9_CAEEX</name>
<dbReference type="EMBL" id="BPLR01001863">
    <property type="protein sequence ID" value="GIX67244.1"/>
    <property type="molecule type" value="Genomic_DNA"/>
</dbReference>